<evidence type="ECO:0000256" key="5">
    <source>
        <dbReference type="ARBA" id="ARBA00023027"/>
    </source>
</evidence>
<sequence>MYGTGDGTVLWTCHIFGNQSVPPVVPFNLGSLGFLTPFDPGSAEEVLHHVMEGGFPIMLRHRLHCHIVRAAEWVVLNEVVIDRGISSFLTNLECYCDGTFVTHVQGDGLIVATPTGSTAYNLAAGGSMVHPQVPGILFTPICPHSLSFRPLIFPDHVSLCVQVPANSRAQMWCSFDGKDRQALNAGDAVVIRMSAWPVPTVCSKDASRDWFSGVREGLHWNMRRLQAGAGQ</sequence>
<dbReference type="KEGG" id="vcn:VOLCADRAFT_59341"/>
<proteinExistence type="inferred from homology"/>
<keyword evidence="3" id="KW-0418">Kinase</keyword>
<dbReference type="RefSeq" id="XP_002949486.1">
    <property type="nucleotide sequence ID" value="XM_002949440.1"/>
</dbReference>
<dbReference type="FunFam" id="2.60.200.30:FF:000006">
    <property type="entry name" value="probable NAD kinase 1"/>
    <property type="match status" value="1"/>
</dbReference>
<keyword evidence="5" id="KW-0520">NAD</keyword>
<dbReference type="InterPro" id="IPR017438">
    <property type="entry name" value="ATP-NAD_kinase_N"/>
</dbReference>
<dbReference type="GO" id="GO:0019674">
    <property type="term" value="P:NAD+ metabolic process"/>
    <property type="evidence" value="ECO:0007669"/>
    <property type="project" value="InterPro"/>
</dbReference>
<evidence type="ECO:0000256" key="1">
    <source>
        <dbReference type="ARBA" id="ARBA00010995"/>
    </source>
</evidence>
<dbReference type="Proteomes" id="UP000001058">
    <property type="component" value="Unassembled WGS sequence"/>
</dbReference>
<dbReference type="Pfam" id="PF20143">
    <property type="entry name" value="NAD_kinase_C"/>
    <property type="match status" value="1"/>
</dbReference>
<dbReference type="GeneID" id="9618541"/>
<dbReference type="AlphaFoldDB" id="D8TSK9"/>
<evidence type="ECO:0000313" key="7">
    <source>
        <dbReference type="Proteomes" id="UP000001058"/>
    </source>
</evidence>
<dbReference type="GO" id="GO:0003951">
    <property type="term" value="F:NAD+ kinase activity"/>
    <property type="evidence" value="ECO:0007669"/>
    <property type="project" value="InterPro"/>
</dbReference>
<gene>
    <name evidence="6" type="ORF">VOLCADRAFT_59341</name>
</gene>
<keyword evidence="7" id="KW-1185">Reference proteome</keyword>
<dbReference type="InterPro" id="IPR002504">
    <property type="entry name" value="NADK"/>
</dbReference>
<dbReference type="Gene3D" id="3.40.50.10330">
    <property type="entry name" value="Probable inorganic polyphosphate/atp-NAD kinase, domain 1"/>
    <property type="match status" value="1"/>
</dbReference>
<dbReference type="Pfam" id="PF01513">
    <property type="entry name" value="NAD_kinase"/>
    <property type="match status" value="1"/>
</dbReference>
<organism evidence="7">
    <name type="scientific">Volvox carteri f. nagariensis</name>
    <dbReference type="NCBI Taxonomy" id="3068"/>
    <lineage>
        <taxon>Eukaryota</taxon>
        <taxon>Viridiplantae</taxon>
        <taxon>Chlorophyta</taxon>
        <taxon>core chlorophytes</taxon>
        <taxon>Chlorophyceae</taxon>
        <taxon>CS clade</taxon>
        <taxon>Chlamydomonadales</taxon>
        <taxon>Volvocaceae</taxon>
        <taxon>Volvox</taxon>
    </lineage>
</organism>
<dbReference type="InterPro" id="IPR016064">
    <property type="entry name" value="NAD/diacylglycerol_kinase_sf"/>
</dbReference>
<evidence type="ECO:0000256" key="4">
    <source>
        <dbReference type="ARBA" id="ARBA00022857"/>
    </source>
</evidence>
<dbReference type="OrthoDB" id="24581at2759"/>
<reference evidence="6 7" key="1">
    <citation type="journal article" date="2010" name="Science">
        <title>Genomic analysis of organismal complexity in the multicellular green alga Volvox carteri.</title>
        <authorList>
            <person name="Prochnik S.E."/>
            <person name="Umen J."/>
            <person name="Nedelcu A.M."/>
            <person name="Hallmann A."/>
            <person name="Miller S.M."/>
            <person name="Nishii I."/>
            <person name="Ferris P."/>
            <person name="Kuo A."/>
            <person name="Mitros T."/>
            <person name="Fritz-Laylin L.K."/>
            <person name="Hellsten U."/>
            <person name="Chapman J."/>
            <person name="Simakov O."/>
            <person name="Rensing S.A."/>
            <person name="Terry A."/>
            <person name="Pangilinan J."/>
            <person name="Kapitonov V."/>
            <person name="Jurka J."/>
            <person name="Salamov A."/>
            <person name="Shapiro H."/>
            <person name="Schmutz J."/>
            <person name="Grimwood J."/>
            <person name="Lindquist E."/>
            <person name="Lucas S."/>
            <person name="Grigoriev I.V."/>
            <person name="Schmitt R."/>
            <person name="Kirk D."/>
            <person name="Rokhsar D.S."/>
        </authorList>
    </citation>
    <scope>NUCLEOTIDE SEQUENCE [LARGE SCALE GENOMIC DNA]</scope>
    <source>
        <strain evidence="7">f. Nagariensis / Eve</strain>
    </source>
</reference>
<dbReference type="SUPFAM" id="SSF111331">
    <property type="entry name" value="NAD kinase/diacylglycerol kinase-like"/>
    <property type="match status" value="1"/>
</dbReference>
<evidence type="ECO:0000256" key="2">
    <source>
        <dbReference type="ARBA" id="ARBA00022679"/>
    </source>
</evidence>
<dbReference type="EMBL" id="GL378335">
    <property type="protein sequence ID" value="EFJ49505.1"/>
    <property type="molecule type" value="Genomic_DNA"/>
</dbReference>
<evidence type="ECO:0000256" key="3">
    <source>
        <dbReference type="ARBA" id="ARBA00022777"/>
    </source>
</evidence>
<dbReference type="PANTHER" id="PTHR20275:SF0">
    <property type="entry name" value="NAD KINASE"/>
    <property type="match status" value="1"/>
</dbReference>
<keyword evidence="2" id="KW-0808">Transferase</keyword>
<comment type="similarity">
    <text evidence="1">Belongs to the NAD kinase family.</text>
</comment>
<evidence type="ECO:0000313" key="6">
    <source>
        <dbReference type="EMBL" id="EFJ49505.1"/>
    </source>
</evidence>
<dbReference type="eggNOG" id="KOG2178">
    <property type="taxonomic scope" value="Eukaryota"/>
</dbReference>
<dbReference type="InParanoid" id="D8TSK9"/>
<dbReference type="InterPro" id="IPR017437">
    <property type="entry name" value="ATP-NAD_kinase_PpnK-typ_C"/>
</dbReference>
<dbReference type="PANTHER" id="PTHR20275">
    <property type="entry name" value="NAD KINASE"/>
    <property type="match status" value="1"/>
</dbReference>
<protein>
    <recommendedName>
        <fullName evidence="8">NAD(+) kinase</fullName>
    </recommendedName>
</protein>
<accession>D8TSK9</accession>
<keyword evidence="4" id="KW-0521">NADP</keyword>
<dbReference type="GO" id="GO:0006741">
    <property type="term" value="P:NADP+ biosynthetic process"/>
    <property type="evidence" value="ECO:0007669"/>
    <property type="project" value="InterPro"/>
</dbReference>
<evidence type="ECO:0008006" key="8">
    <source>
        <dbReference type="Google" id="ProtNLM"/>
    </source>
</evidence>
<name>D8TSK9_VOLCA</name>
<dbReference type="Gene3D" id="2.60.200.30">
    <property type="entry name" value="Probable inorganic polyphosphate/atp-NAD kinase, domain 2"/>
    <property type="match status" value="1"/>
</dbReference>
<dbReference type="STRING" id="3068.D8TSK9"/>